<name>A0A4S3M692_9RHOB</name>
<dbReference type="Proteomes" id="UP000306113">
    <property type="component" value="Unassembled WGS sequence"/>
</dbReference>
<protein>
    <submittedName>
        <fullName evidence="1">Uncharacterized protein</fullName>
    </submittedName>
</protein>
<dbReference type="RefSeq" id="WP_136339964.1">
    <property type="nucleotide sequence ID" value="NZ_SSMD01000007.1"/>
</dbReference>
<dbReference type="EMBL" id="SSMD01000007">
    <property type="protein sequence ID" value="THD72566.1"/>
    <property type="molecule type" value="Genomic_DNA"/>
</dbReference>
<proteinExistence type="predicted"/>
<gene>
    <name evidence="1" type="ORF">E7681_14135</name>
</gene>
<comment type="caution">
    <text evidence="1">The sequence shown here is derived from an EMBL/GenBank/DDBJ whole genome shotgun (WGS) entry which is preliminary data.</text>
</comment>
<reference evidence="1 2" key="1">
    <citation type="submission" date="2019-04" db="EMBL/GenBank/DDBJ databases">
        <title>Draft genome sequence of Youngimonas vesicularis.</title>
        <authorList>
            <person name="Hameed A."/>
        </authorList>
    </citation>
    <scope>NUCLEOTIDE SEQUENCE [LARGE SCALE GENOMIC DNA]</scope>
    <source>
        <strain evidence="1 2">CC-AMW-E</strain>
    </source>
</reference>
<organism evidence="1 2">
    <name type="scientific">Thalassobius vesicularis</name>
    <dbReference type="NCBI Taxonomy" id="1294297"/>
    <lineage>
        <taxon>Bacteria</taxon>
        <taxon>Pseudomonadati</taxon>
        <taxon>Pseudomonadota</taxon>
        <taxon>Alphaproteobacteria</taxon>
        <taxon>Rhodobacterales</taxon>
        <taxon>Roseobacteraceae</taxon>
        <taxon>Thalassovita</taxon>
    </lineage>
</organism>
<evidence type="ECO:0000313" key="2">
    <source>
        <dbReference type="Proteomes" id="UP000306113"/>
    </source>
</evidence>
<dbReference type="AlphaFoldDB" id="A0A4S3M692"/>
<keyword evidence="2" id="KW-1185">Reference proteome</keyword>
<sequence length="62" mass="6738">MSKSMEAEFWLSVAIHNSAVDLQRKKPNKARLSRLNCFAMLSAMTLCPRGGAAIEPSKSISG</sequence>
<evidence type="ECO:0000313" key="1">
    <source>
        <dbReference type="EMBL" id="THD72566.1"/>
    </source>
</evidence>
<accession>A0A4S3M692</accession>